<evidence type="ECO:0000259" key="4">
    <source>
        <dbReference type="PROSITE" id="PS50812"/>
    </source>
</evidence>
<keyword evidence="6" id="KW-1185">Reference proteome</keyword>
<dbReference type="STRING" id="299467.A0A443S442"/>
<evidence type="ECO:0000313" key="5">
    <source>
        <dbReference type="EMBL" id="RWS22318.1"/>
    </source>
</evidence>
<dbReference type="EMBL" id="NCKV01009141">
    <property type="protein sequence ID" value="RWS22318.1"/>
    <property type="molecule type" value="Genomic_DNA"/>
</dbReference>
<dbReference type="SUPFAM" id="SSF63748">
    <property type="entry name" value="Tudor/PWWP/MBT"/>
    <property type="match status" value="1"/>
</dbReference>
<evidence type="ECO:0000313" key="6">
    <source>
        <dbReference type="Proteomes" id="UP000288716"/>
    </source>
</evidence>
<proteinExistence type="predicted"/>
<keyword evidence="1" id="KW-0479">Metal-binding</keyword>
<dbReference type="GO" id="GO:0008270">
    <property type="term" value="F:zinc ion binding"/>
    <property type="evidence" value="ECO:0007669"/>
    <property type="project" value="UniProtKB-KW"/>
</dbReference>
<dbReference type="Pfam" id="PF00855">
    <property type="entry name" value="PWWP"/>
    <property type="match status" value="1"/>
</dbReference>
<dbReference type="Proteomes" id="UP000288716">
    <property type="component" value="Unassembled WGS sequence"/>
</dbReference>
<evidence type="ECO:0000256" key="3">
    <source>
        <dbReference type="ARBA" id="ARBA00022833"/>
    </source>
</evidence>
<sequence>MFHLSCMSEKSFDVRCDGKHRCPQCLLIEVEEKRNFSRERTLAAQRCILDSMEWENNGAIPLLTDLRNEVEEQNLKTVEELLVSVRELWMSHKSVVAMVKAAETCRNEVEDFRRCLDCFEFRHNEEVRSFWFTCVCEKPHSLVYAKLGNHPFWPSKVVHFNAEQNKVVVKFFGSHQLGFVTLKNCYRLSTKYPDPDKLEPKSHSFKKAKEELERHIGKVKCRFGGFKGYVDDFTPFNPKIMFITDEEGVYDYSNDTGMEIDEYVDPVTNLSESTELCPSSAVKIGVQPNDCIITVDGEESQISDTTTAGDECSFQKAEEFNFEAIADDPMMQPRVMLERTPLLDALQRNKQIARVLTEALEELQRHFGSQIHS</sequence>
<dbReference type="GO" id="GO:0005634">
    <property type="term" value="C:nucleus"/>
    <property type="evidence" value="ECO:0007669"/>
    <property type="project" value="TreeGrafter"/>
</dbReference>
<comment type="caution">
    <text evidence="5">The sequence shown here is derived from an EMBL/GenBank/DDBJ whole genome shotgun (WGS) entry which is preliminary data.</text>
</comment>
<protein>
    <recommendedName>
        <fullName evidence="4">PWWP domain-containing protein</fullName>
    </recommendedName>
</protein>
<reference evidence="5 6" key="1">
    <citation type="journal article" date="2018" name="Gigascience">
        <title>Genomes of trombidid mites reveal novel predicted allergens and laterally-transferred genes associated with secondary metabolism.</title>
        <authorList>
            <person name="Dong X."/>
            <person name="Chaisiri K."/>
            <person name="Xia D."/>
            <person name="Armstrong S.D."/>
            <person name="Fang Y."/>
            <person name="Donnelly M.J."/>
            <person name="Kadowaki T."/>
            <person name="McGarry J.W."/>
            <person name="Darby A.C."/>
            <person name="Makepeace B.L."/>
        </authorList>
    </citation>
    <scope>NUCLEOTIDE SEQUENCE [LARGE SCALE GENOMIC DNA]</scope>
    <source>
        <strain evidence="5">UoL-UT</strain>
    </source>
</reference>
<dbReference type="InterPro" id="IPR000313">
    <property type="entry name" value="PWWP_dom"/>
</dbReference>
<evidence type="ECO:0000256" key="2">
    <source>
        <dbReference type="ARBA" id="ARBA00022771"/>
    </source>
</evidence>
<dbReference type="PROSITE" id="PS50812">
    <property type="entry name" value="PWWP"/>
    <property type="match status" value="1"/>
</dbReference>
<organism evidence="5 6">
    <name type="scientific">Leptotrombidium deliense</name>
    <dbReference type="NCBI Taxonomy" id="299467"/>
    <lineage>
        <taxon>Eukaryota</taxon>
        <taxon>Metazoa</taxon>
        <taxon>Ecdysozoa</taxon>
        <taxon>Arthropoda</taxon>
        <taxon>Chelicerata</taxon>
        <taxon>Arachnida</taxon>
        <taxon>Acari</taxon>
        <taxon>Acariformes</taxon>
        <taxon>Trombidiformes</taxon>
        <taxon>Prostigmata</taxon>
        <taxon>Anystina</taxon>
        <taxon>Parasitengona</taxon>
        <taxon>Trombiculoidea</taxon>
        <taxon>Trombiculidae</taxon>
        <taxon>Leptotrombidium</taxon>
    </lineage>
</organism>
<name>A0A443S442_9ACAR</name>
<dbReference type="PANTHER" id="PTHR46453:SF5">
    <property type="entry name" value="PROTEIN KINASE C-BINDING PROTEIN 1 ISOFORM X1"/>
    <property type="match status" value="1"/>
</dbReference>
<gene>
    <name evidence="5" type="ORF">B4U80_13576</name>
</gene>
<dbReference type="GO" id="GO:0005737">
    <property type="term" value="C:cytoplasm"/>
    <property type="evidence" value="ECO:0007669"/>
    <property type="project" value="TreeGrafter"/>
</dbReference>
<dbReference type="GO" id="GO:0003714">
    <property type="term" value="F:transcription corepressor activity"/>
    <property type="evidence" value="ECO:0007669"/>
    <property type="project" value="TreeGrafter"/>
</dbReference>
<keyword evidence="2" id="KW-0863">Zinc-finger</keyword>
<keyword evidence="3" id="KW-0862">Zinc</keyword>
<feature type="domain" description="PWWP" evidence="4">
    <location>
        <begin position="139"/>
        <end position="191"/>
    </location>
</feature>
<dbReference type="OrthoDB" id="7791001at2759"/>
<dbReference type="AlphaFoldDB" id="A0A443S442"/>
<accession>A0A443S442</accession>
<dbReference type="PANTHER" id="PTHR46453">
    <property type="entry name" value="PROTEIN KINASE C-BINDING PROTEIN 1"/>
    <property type="match status" value="1"/>
</dbReference>
<dbReference type="Gene3D" id="2.30.30.140">
    <property type="match status" value="1"/>
</dbReference>
<dbReference type="VEuPathDB" id="VectorBase:LDEU009721"/>
<evidence type="ECO:0000256" key="1">
    <source>
        <dbReference type="ARBA" id="ARBA00022723"/>
    </source>
</evidence>